<dbReference type="GO" id="GO:0005743">
    <property type="term" value="C:mitochondrial inner membrane"/>
    <property type="evidence" value="ECO:0007669"/>
    <property type="project" value="UniProtKB-SubCell"/>
</dbReference>
<comment type="cofactor">
    <cofactor evidence="1 9">
        <name>Mg(2+)</name>
        <dbReference type="ChEBI" id="CHEBI:18420"/>
    </cofactor>
</comment>
<comment type="caution">
    <text evidence="10">The sequence shown here is derived from an EMBL/GenBank/DDBJ whole genome shotgun (WGS) entry which is preliminary data.</text>
</comment>
<comment type="pathway">
    <text evidence="3">Secondary metabolite biosynthesis; terpenoid biosynthesis.</text>
</comment>
<dbReference type="AlphaFoldDB" id="A0A8H3IC32"/>
<keyword evidence="9" id="KW-0496">Mitochondrion</keyword>
<reference evidence="10" key="1">
    <citation type="submission" date="2021-03" db="EMBL/GenBank/DDBJ databases">
        <authorList>
            <person name="Tagirdzhanova G."/>
        </authorList>
    </citation>
    <scope>NUCLEOTIDE SEQUENCE</scope>
</reference>
<comment type="pathway">
    <text evidence="9">Cofactor biosynthesis; ubiquinone biosynthesis.</text>
</comment>
<keyword evidence="9" id="KW-0831">Ubiquinone biosynthesis</keyword>
<accession>A0A8H3IC32</accession>
<evidence type="ECO:0000313" key="10">
    <source>
        <dbReference type="EMBL" id="CAF9915235.1"/>
    </source>
</evidence>
<dbReference type="OrthoDB" id="18170at2759"/>
<evidence type="ECO:0000256" key="4">
    <source>
        <dbReference type="ARBA" id="ARBA00005985"/>
    </source>
</evidence>
<dbReference type="FunFam" id="1.20.120.1780:FF:000001">
    <property type="entry name" value="4-hydroxybenzoate octaprenyltransferase"/>
    <property type="match status" value="1"/>
</dbReference>
<dbReference type="EC" id="2.5.1.39" evidence="9"/>
<evidence type="ECO:0000313" key="11">
    <source>
        <dbReference type="Proteomes" id="UP000664203"/>
    </source>
</evidence>
<dbReference type="Pfam" id="PF01040">
    <property type="entry name" value="UbiA"/>
    <property type="match status" value="1"/>
</dbReference>
<comment type="similarity">
    <text evidence="4 9">Belongs to the UbiA prenyltransferase family.</text>
</comment>
<dbReference type="GO" id="GO:0008299">
    <property type="term" value="P:isoprenoid biosynthetic process"/>
    <property type="evidence" value="ECO:0007669"/>
    <property type="project" value="UniProtKB-UniRule"/>
</dbReference>
<keyword evidence="6 9" id="KW-0812">Transmembrane</keyword>
<dbReference type="InterPro" id="IPR044878">
    <property type="entry name" value="UbiA_sf"/>
</dbReference>
<dbReference type="GO" id="GO:0008412">
    <property type="term" value="F:4-hydroxybenzoate polyprenyltransferase activity"/>
    <property type="evidence" value="ECO:0007669"/>
    <property type="project" value="UniProtKB-EC"/>
</dbReference>
<feature type="transmembrane region" description="Helical" evidence="9">
    <location>
        <begin position="172"/>
        <end position="192"/>
    </location>
</feature>
<dbReference type="UniPathway" id="UPA00232"/>
<dbReference type="InterPro" id="IPR039653">
    <property type="entry name" value="Prenyltransferase"/>
</dbReference>
<protein>
    <recommendedName>
        <fullName evidence="9">4-hydroxybenzoate polyprenyltransferase, mitochondrial</fullName>
        <shortName evidence="9">4-HB polyprenyltransferase</shortName>
        <ecNumber evidence="9">2.5.1.39</ecNumber>
    </recommendedName>
    <alternativeName>
        <fullName evidence="9">Para-hydroxybenzoate--polyprenyltransferase</fullName>
        <shortName evidence="9">PHB:PPT</shortName>
        <shortName evidence="9">PHB:polyprenyltransferase</shortName>
    </alternativeName>
</protein>
<feature type="transmembrane region" description="Helical" evidence="9">
    <location>
        <begin position="273"/>
        <end position="291"/>
    </location>
</feature>
<evidence type="ECO:0000256" key="1">
    <source>
        <dbReference type="ARBA" id="ARBA00001946"/>
    </source>
</evidence>
<keyword evidence="5 9" id="KW-0808">Transferase</keyword>
<keyword evidence="9" id="KW-0414">Isoprene biosynthesis</keyword>
<evidence type="ECO:0000256" key="3">
    <source>
        <dbReference type="ARBA" id="ARBA00004721"/>
    </source>
</evidence>
<comment type="subcellular location">
    <subcellularLocation>
        <location evidence="2">Membrane</location>
        <topology evidence="2">Multi-pass membrane protein</topology>
    </subcellularLocation>
    <subcellularLocation>
        <location evidence="9">Mitochondrion inner membrane</location>
        <topology evidence="9">Multi-pass membrane protein</topology>
        <orientation evidence="9">Matrix side</orientation>
    </subcellularLocation>
</comment>
<dbReference type="Proteomes" id="UP000664203">
    <property type="component" value="Unassembled WGS sequence"/>
</dbReference>
<evidence type="ECO:0000256" key="8">
    <source>
        <dbReference type="ARBA" id="ARBA00023136"/>
    </source>
</evidence>
<evidence type="ECO:0000256" key="9">
    <source>
        <dbReference type="HAMAP-Rule" id="MF_03189"/>
    </source>
</evidence>
<comment type="function">
    <text evidence="9">Catalyzes the prenylation of para-hydroxybenzoate (PHB) with an all-trans polyprenyl group. Mediates the second step in the final reaction sequence of coenzyme Q (CoQ) biosynthesis, which is the condensation of the polyisoprenoid side chain with PHB, generating the first membrane-bound Q intermediate.</text>
</comment>
<sequence length="327" mass="36203">MASAKSPPVKEPLAPTYSPPKTGIVLYFPPAWVPYGELMRLDKPAGIYLFYLPHLVGTLYAACIINPKPPLPSLVKTNLIFFVGTVFMRGSACSWNDNLDQDYDRQVFRCKTRPIARGAITTARGHAFTAFLTAIASTFLVLLPSRCMYYAVPSIFLLWLYPFGKRFTDYPQIILGLQMSIGIFMGMVAMGVDPTVESEKIQGSICALYTSFVAWTVVYDTVYARQDIKDDAKAGVKSMSVKFQHWTKALLWVCATTQAGLLVLAGVLADMGAIYFTVACGGTALSLVVMIQKVKLEEPANCMWWFKNAFWHVGIPVCSGLVGEYYT</sequence>
<organism evidence="10 11">
    <name type="scientific">Alectoria fallacina</name>
    <dbReference type="NCBI Taxonomy" id="1903189"/>
    <lineage>
        <taxon>Eukaryota</taxon>
        <taxon>Fungi</taxon>
        <taxon>Dikarya</taxon>
        <taxon>Ascomycota</taxon>
        <taxon>Pezizomycotina</taxon>
        <taxon>Lecanoromycetes</taxon>
        <taxon>OSLEUM clade</taxon>
        <taxon>Lecanoromycetidae</taxon>
        <taxon>Lecanorales</taxon>
        <taxon>Lecanorineae</taxon>
        <taxon>Parmeliaceae</taxon>
        <taxon>Alectoria</taxon>
    </lineage>
</organism>
<comment type="catalytic activity">
    <reaction evidence="9">
        <text>an all-trans-polyprenyl diphosphate + 4-hydroxybenzoate = a 4-hydroxy-3-(all-trans-polyprenyl)benzoate + diphosphate</text>
        <dbReference type="Rhea" id="RHEA:44504"/>
        <dbReference type="Rhea" id="RHEA-COMP:9514"/>
        <dbReference type="Rhea" id="RHEA-COMP:9564"/>
        <dbReference type="ChEBI" id="CHEBI:17879"/>
        <dbReference type="ChEBI" id="CHEBI:33019"/>
        <dbReference type="ChEBI" id="CHEBI:58914"/>
        <dbReference type="ChEBI" id="CHEBI:78396"/>
        <dbReference type="EC" id="2.5.1.39"/>
    </reaction>
</comment>
<gene>
    <name evidence="10" type="primary">COQ2_4</name>
    <name evidence="10" type="ORF">ALECFALPRED_010048</name>
</gene>
<dbReference type="PANTHER" id="PTHR11048:SF39">
    <property type="entry name" value="POLYPRENYL TRANSFERASE AUSN"/>
    <property type="match status" value="1"/>
</dbReference>
<keyword evidence="8 9" id="KW-0472">Membrane</keyword>
<evidence type="ECO:0000256" key="7">
    <source>
        <dbReference type="ARBA" id="ARBA00022989"/>
    </source>
</evidence>
<evidence type="ECO:0000256" key="5">
    <source>
        <dbReference type="ARBA" id="ARBA00022679"/>
    </source>
</evidence>
<feature type="transmembrane region" description="Helical" evidence="9">
    <location>
        <begin position="45"/>
        <end position="65"/>
    </location>
</feature>
<dbReference type="CDD" id="cd13959">
    <property type="entry name" value="PT_UbiA_COQ2"/>
    <property type="match status" value="1"/>
</dbReference>
<dbReference type="PANTHER" id="PTHR11048">
    <property type="entry name" value="PRENYLTRANSFERASES"/>
    <property type="match status" value="1"/>
</dbReference>
<dbReference type="GO" id="GO:0006744">
    <property type="term" value="P:ubiquinone biosynthetic process"/>
    <property type="evidence" value="ECO:0007669"/>
    <property type="project" value="UniProtKB-UniRule"/>
</dbReference>
<dbReference type="HAMAP" id="MF_01635">
    <property type="entry name" value="UbiA"/>
    <property type="match status" value="1"/>
</dbReference>
<dbReference type="InterPro" id="IPR000537">
    <property type="entry name" value="UbiA_prenyltransferase"/>
</dbReference>
<keyword evidence="9" id="KW-0999">Mitochondrion inner membrane</keyword>
<name>A0A8H3IC32_9LECA</name>
<proteinExistence type="inferred from homology"/>
<keyword evidence="7 9" id="KW-1133">Transmembrane helix</keyword>
<keyword evidence="11" id="KW-1185">Reference proteome</keyword>
<evidence type="ECO:0000256" key="6">
    <source>
        <dbReference type="ARBA" id="ARBA00022692"/>
    </source>
</evidence>
<dbReference type="Gene3D" id="1.20.120.1780">
    <property type="entry name" value="UbiA prenyltransferase"/>
    <property type="match status" value="1"/>
</dbReference>
<feature type="transmembrane region" description="Helical" evidence="9">
    <location>
        <begin position="127"/>
        <end position="152"/>
    </location>
</feature>
<dbReference type="Gene3D" id="1.10.357.140">
    <property type="entry name" value="UbiA prenyltransferase"/>
    <property type="match status" value="1"/>
</dbReference>
<feature type="transmembrane region" description="Helical" evidence="9">
    <location>
        <begin position="249"/>
        <end position="267"/>
    </location>
</feature>
<dbReference type="InterPro" id="IPR006370">
    <property type="entry name" value="HB_polyprenyltransferase-like"/>
</dbReference>
<evidence type="ECO:0000256" key="2">
    <source>
        <dbReference type="ARBA" id="ARBA00004141"/>
    </source>
</evidence>
<dbReference type="EMBL" id="CAJPDR010000081">
    <property type="protein sequence ID" value="CAF9915235.1"/>
    <property type="molecule type" value="Genomic_DNA"/>
</dbReference>
<dbReference type="FunFam" id="1.10.357.140:FF:000008">
    <property type="entry name" value="4-hydroxybenzoate octaprenyltransferase"/>
    <property type="match status" value="1"/>
</dbReference>